<dbReference type="EMBL" id="JANDBG010000045">
    <property type="protein sequence ID" value="MCX9004806.1"/>
    <property type="molecule type" value="Genomic_DNA"/>
</dbReference>
<reference evidence="6" key="7">
    <citation type="submission" date="2023-11" db="EMBL/GenBank/DDBJ databases">
        <title>Detection of rare carbapenemases in Enterobacterales - comparison of two colorimetric and two CIM-based carbapenemase assays.</title>
        <authorList>
            <person name="Schaffarczyk L."/>
            <person name="Noster J."/>
            <person name="Stelzer Y."/>
            <person name="Sattler J."/>
            <person name="Gatermann S."/>
            <person name="Hamprecht A."/>
        </authorList>
    </citation>
    <scope>NUCLEOTIDE SEQUENCE</scope>
    <source>
        <strain evidence="6">CIM-Carb-133</strain>
    </source>
</reference>
<dbReference type="RefSeq" id="WP_212723231.1">
    <property type="nucleotide sequence ID" value="NZ_AP022378.1"/>
</dbReference>
<dbReference type="Proteomes" id="UP001147046">
    <property type="component" value="Unassembled WGS sequence"/>
</dbReference>
<dbReference type="Proteomes" id="UP001269984">
    <property type="component" value="Unassembled WGS sequence"/>
</dbReference>
<dbReference type="Proteomes" id="UP001302613">
    <property type="component" value="Chromosome"/>
</dbReference>
<reference evidence="7 10" key="6">
    <citation type="submission" date="2023-10" db="EMBL/GenBank/DDBJ databases">
        <title>SFO-1, KPC-2, NDM-1 were first reported in Portuguese citrobacter collected clinically.</title>
        <authorList>
            <person name="Guo K."/>
        </authorList>
    </citation>
    <scope>NUCLEOTIDE SEQUENCE [LARGE SCALE GENOMIC DNA]</scope>
    <source>
        <strain evidence="7 10">L2724hy</strain>
    </source>
</reference>
<evidence type="ECO:0000313" key="8">
    <source>
        <dbReference type="Proteomes" id="UP001147005"/>
    </source>
</evidence>
<organism evidence="2 8">
    <name type="scientific">Citrobacter portucalensis</name>
    <dbReference type="NCBI Taxonomy" id="1639133"/>
    <lineage>
        <taxon>Bacteria</taxon>
        <taxon>Pseudomonadati</taxon>
        <taxon>Pseudomonadota</taxon>
        <taxon>Gammaproteobacteria</taxon>
        <taxon>Enterobacterales</taxon>
        <taxon>Enterobacteriaceae</taxon>
        <taxon>Citrobacter</taxon>
        <taxon>Citrobacter freundii complex</taxon>
    </lineage>
</organism>
<dbReference type="Proteomes" id="UP001207430">
    <property type="component" value="Unassembled WGS sequence"/>
</dbReference>
<evidence type="ECO:0000313" key="1">
    <source>
        <dbReference type="EMBL" id="MCX9004806.1"/>
    </source>
</evidence>
<dbReference type="GeneID" id="89550721"/>
<protein>
    <submittedName>
        <fullName evidence="2">Uncharacterized protein</fullName>
    </submittedName>
</protein>
<evidence type="ECO:0000313" key="7">
    <source>
        <dbReference type="EMBL" id="WOH46034.1"/>
    </source>
</evidence>
<evidence type="ECO:0000313" key="10">
    <source>
        <dbReference type="Proteomes" id="UP001302613"/>
    </source>
</evidence>
<accession>A0A9X4JF25</accession>
<reference evidence="1" key="2">
    <citation type="submission" date="2022-07" db="EMBL/GenBank/DDBJ databases">
        <title>Genome Sequence of Citrobacter portucalensis from Edible Snails.</title>
        <authorList>
            <person name="Okafor A.C."/>
            <person name="Ogbo F.C."/>
            <person name="Ruppitsch W."/>
            <person name="Allerberger F."/>
        </authorList>
    </citation>
    <scope>NUCLEOTIDE SEQUENCE</scope>
    <source>
        <strain evidence="1">Igbk 7</strain>
    </source>
</reference>
<evidence type="ECO:0000313" key="6">
    <source>
        <dbReference type="EMBL" id="MDX7148675.1"/>
    </source>
</evidence>
<reference evidence="2" key="1">
    <citation type="submission" date="2022-01" db="EMBL/GenBank/DDBJ databases">
        <title>Genetic Characterization of Carbapenem-resistant Citrobacter spp. from China: a multicenter study.</title>
        <authorList>
            <person name="Ye L."/>
        </authorList>
    </citation>
    <scope>NUCLEOTIDE SEQUENCE</scope>
    <source>
        <strain evidence="2">IR5432</strain>
        <strain evidence="3">IR5464</strain>
    </source>
</reference>
<dbReference type="Proteomes" id="UP001271725">
    <property type="component" value="Unassembled WGS sequence"/>
</dbReference>
<gene>
    <name evidence="3" type="ORF">L2102_13365</name>
    <name evidence="2" type="ORF">L2111_10845</name>
    <name evidence="1" type="ORF">NLN86_24670</name>
    <name evidence="4" type="ORF">PEY55_11985</name>
    <name evidence="7" type="ORF">RY846_21265</name>
    <name evidence="5" type="ORF">RYZ90_14230</name>
    <name evidence="6" type="ORF">SJ265_12880</name>
</gene>
<name>A0A9X4JF25_9ENTR</name>
<dbReference type="EMBL" id="JAWPAZ010000005">
    <property type="protein sequence ID" value="MDW2635002.1"/>
    <property type="molecule type" value="Genomic_DNA"/>
</dbReference>
<dbReference type="AlphaFoldDB" id="A0A9X4JF25"/>
<dbReference type="EMBL" id="JAQIHS010000013">
    <property type="protein sequence ID" value="MDN4369004.1"/>
    <property type="molecule type" value="Genomic_DNA"/>
</dbReference>
<evidence type="ECO:0000313" key="3">
    <source>
        <dbReference type="EMBL" id="MDE9624314.1"/>
    </source>
</evidence>
<reference evidence="5 9" key="5">
    <citation type="submission" date="2023-10" db="EMBL/GenBank/DDBJ databases">
        <title>Fecal carriage and genetic characteristics of carbapenem-resistant Enterobacterales among healthy adults from four provinces of China.</title>
        <authorList>
            <person name="Li Y."/>
            <person name="Zhang R."/>
        </authorList>
    </citation>
    <scope>NUCLEOTIDE SEQUENCE [LARGE SCALE GENOMIC DNA]</scope>
    <source>
        <strain evidence="5 9">HN-71</strain>
    </source>
</reference>
<reference evidence="4" key="4">
    <citation type="submission" date="2023-01" db="EMBL/GenBank/DDBJ databases">
        <authorList>
            <person name="Hamerlinck H."/>
            <person name="Aerssens A."/>
            <person name="Boelens J."/>
            <person name="Messiaen A.-S."/>
            <person name="Vandendriessche S."/>
            <person name="Velghe A."/>
            <person name="Verhasselt B."/>
            <person name="Leroux-Roels I."/>
        </authorList>
    </citation>
    <scope>NUCLEOTIDE SEQUENCE</scope>
    <source>
        <strain evidence="4">UZG-GERCF-220920-Env23</strain>
    </source>
</reference>
<evidence type="ECO:0000313" key="2">
    <source>
        <dbReference type="EMBL" id="MDE9618564.1"/>
    </source>
</evidence>
<reference evidence="4" key="3">
    <citation type="journal article" date="2023" name="Antimicrob Resist Infect Control">
        <title>Sanitary installations and wastewater plumbing as reservoir for the long-term circulation and transmission of carbapenemase producing Citrobacter freundii clones in a hospital setting.</title>
        <authorList>
            <person name="Hamerlinck H."/>
            <person name="Aerssens A."/>
            <person name="Boelens J."/>
            <person name="Dehaene A."/>
            <person name="McMahon M."/>
            <person name="Messiaen A.S."/>
            <person name="Vandendriessche S."/>
            <person name="Velghe A."/>
            <person name="Leroux-Roels I."/>
            <person name="Verhasselt B."/>
        </authorList>
    </citation>
    <scope>NUCLEOTIDE SEQUENCE</scope>
    <source>
        <strain evidence="4">UZG-GERCF-220920-Env23</strain>
    </source>
</reference>
<evidence type="ECO:0000313" key="4">
    <source>
        <dbReference type="EMBL" id="MDN4369004.1"/>
    </source>
</evidence>
<dbReference type="Proteomes" id="UP001147005">
    <property type="component" value="Unassembled WGS sequence"/>
</dbReference>
<evidence type="ECO:0000313" key="5">
    <source>
        <dbReference type="EMBL" id="MDW2635002.1"/>
    </source>
</evidence>
<sequence>MSIMILATISTTQENK</sequence>
<dbReference type="EMBL" id="JAXABJ010000007">
    <property type="protein sequence ID" value="MDX7148675.1"/>
    <property type="molecule type" value="Genomic_DNA"/>
</dbReference>
<dbReference type="Proteomes" id="UP001169985">
    <property type="component" value="Unassembled WGS sequence"/>
</dbReference>
<dbReference type="EMBL" id="CP136601">
    <property type="protein sequence ID" value="WOH46034.1"/>
    <property type="molecule type" value="Genomic_DNA"/>
</dbReference>
<dbReference type="EMBL" id="JAKIHV010000008">
    <property type="protein sequence ID" value="MDE9624314.1"/>
    <property type="molecule type" value="Genomic_DNA"/>
</dbReference>
<dbReference type="EMBL" id="JAKIHW010000010">
    <property type="protein sequence ID" value="MDE9618564.1"/>
    <property type="molecule type" value="Genomic_DNA"/>
</dbReference>
<proteinExistence type="predicted"/>
<keyword evidence="10" id="KW-1185">Reference proteome</keyword>
<evidence type="ECO:0000313" key="9">
    <source>
        <dbReference type="Proteomes" id="UP001269984"/>
    </source>
</evidence>